<accession>A0A8I3WHB7</accession>
<organism evidence="9 10">
    <name type="scientific">Callithrix jacchus</name>
    <name type="common">White-tufted-ear marmoset</name>
    <name type="synonym">Simia Jacchus</name>
    <dbReference type="NCBI Taxonomy" id="9483"/>
    <lineage>
        <taxon>Eukaryota</taxon>
        <taxon>Metazoa</taxon>
        <taxon>Chordata</taxon>
        <taxon>Craniata</taxon>
        <taxon>Vertebrata</taxon>
        <taxon>Euteleostomi</taxon>
        <taxon>Mammalia</taxon>
        <taxon>Eutheria</taxon>
        <taxon>Euarchontoglires</taxon>
        <taxon>Primates</taxon>
        <taxon>Haplorrhini</taxon>
        <taxon>Platyrrhini</taxon>
        <taxon>Cebidae</taxon>
        <taxon>Callitrichinae</taxon>
        <taxon>Callithrix</taxon>
        <taxon>Callithrix</taxon>
    </lineage>
</organism>
<reference evidence="9" key="2">
    <citation type="submission" date="2025-08" db="UniProtKB">
        <authorList>
            <consortium name="Ensembl"/>
        </authorList>
    </citation>
    <scope>IDENTIFICATION</scope>
</reference>
<keyword evidence="10" id="KW-1185">Reference proteome</keyword>
<dbReference type="Ensembl" id="ENSCJAT00000139101.1">
    <property type="protein sequence ID" value="ENSCJAP00000081001.1"/>
    <property type="gene ID" value="ENSCJAG00000076879.1"/>
</dbReference>
<evidence type="ECO:0000256" key="7">
    <source>
        <dbReference type="RuleBase" id="RU363057"/>
    </source>
</evidence>
<evidence type="ECO:0000256" key="6">
    <source>
        <dbReference type="ARBA" id="ARBA00049117"/>
    </source>
</evidence>
<evidence type="ECO:0000256" key="4">
    <source>
        <dbReference type="ARBA" id="ARBA00023134"/>
    </source>
</evidence>
<dbReference type="InterPro" id="IPR002041">
    <property type="entry name" value="Ran_GTPase"/>
</dbReference>
<keyword evidence="2 7" id="KW-0547">Nucleotide-binding</keyword>
<feature type="region of interest" description="Disordered" evidence="8">
    <location>
        <begin position="75"/>
        <end position="105"/>
    </location>
</feature>
<reference evidence="9" key="3">
    <citation type="submission" date="2025-09" db="UniProtKB">
        <authorList>
            <consortium name="Ensembl"/>
        </authorList>
    </citation>
    <scope>IDENTIFICATION</scope>
</reference>
<dbReference type="GO" id="GO:0000054">
    <property type="term" value="P:ribosomal subunit export from nucleus"/>
    <property type="evidence" value="ECO:0007669"/>
    <property type="project" value="TreeGrafter"/>
</dbReference>
<dbReference type="PANTHER" id="PTHR24071:SF0">
    <property type="entry name" value="GTP-BINDING NUCLEAR PROTEIN RAN"/>
    <property type="match status" value="1"/>
</dbReference>
<comment type="catalytic activity">
    <reaction evidence="6">
        <text>GTP + H2O = GDP + phosphate + H(+)</text>
        <dbReference type="Rhea" id="RHEA:19669"/>
        <dbReference type="ChEBI" id="CHEBI:15377"/>
        <dbReference type="ChEBI" id="CHEBI:15378"/>
        <dbReference type="ChEBI" id="CHEBI:37565"/>
        <dbReference type="ChEBI" id="CHEBI:43474"/>
        <dbReference type="ChEBI" id="CHEBI:58189"/>
    </reaction>
    <physiologicalReaction direction="left-to-right" evidence="6">
        <dbReference type="Rhea" id="RHEA:19670"/>
    </physiologicalReaction>
</comment>
<dbReference type="SMART" id="SM00174">
    <property type="entry name" value="RHO"/>
    <property type="match status" value="1"/>
</dbReference>
<dbReference type="Gene3D" id="3.40.50.300">
    <property type="entry name" value="P-loop containing nucleotide triphosphate hydrolases"/>
    <property type="match status" value="1"/>
</dbReference>
<dbReference type="PANTHER" id="PTHR24071">
    <property type="entry name" value="RAN GTPASE"/>
    <property type="match status" value="1"/>
</dbReference>
<evidence type="ECO:0000256" key="3">
    <source>
        <dbReference type="ARBA" id="ARBA00022927"/>
    </source>
</evidence>
<proteinExistence type="inferred from homology"/>
<keyword evidence="4 7" id="KW-0342">GTP-binding</keyword>
<dbReference type="GeneTree" id="ENSGT00940000153786"/>
<dbReference type="InterPro" id="IPR027417">
    <property type="entry name" value="P-loop_NTPase"/>
</dbReference>
<dbReference type="SMART" id="SM00175">
    <property type="entry name" value="RAB"/>
    <property type="match status" value="1"/>
</dbReference>
<dbReference type="GO" id="GO:0005634">
    <property type="term" value="C:nucleus"/>
    <property type="evidence" value="ECO:0007669"/>
    <property type="project" value="UniProtKB-SubCell"/>
</dbReference>
<dbReference type="InterPro" id="IPR001806">
    <property type="entry name" value="Small_GTPase"/>
</dbReference>
<dbReference type="GO" id="GO:0006606">
    <property type="term" value="P:protein import into nucleus"/>
    <property type="evidence" value="ECO:0007669"/>
    <property type="project" value="TreeGrafter"/>
</dbReference>
<dbReference type="SUPFAM" id="SSF52540">
    <property type="entry name" value="P-loop containing nucleoside triphosphate hydrolases"/>
    <property type="match status" value="1"/>
</dbReference>
<keyword evidence="3 7" id="KW-0653">Protein transport</keyword>
<evidence type="ECO:0000256" key="5">
    <source>
        <dbReference type="ARBA" id="ARBA00040533"/>
    </source>
</evidence>
<evidence type="ECO:0000313" key="10">
    <source>
        <dbReference type="Proteomes" id="UP000008225"/>
    </source>
</evidence>
<dbReference type="Proteomes" id="UP000008225">
    <property type="component" value="Chromosome 5"/>
</dbReference>
<dbReference type="GO" id="GO:0003924">
    <property type="term" value="F:GTPase activity"/>
    <property type="evidence" value="ECO:0007669"/>
    <property type="project" value="InterPro"/>
</dbReference>
<comment type="function">
    <text evidence="7">GTP-binding protein involved in nucleocytoplasmic transport. Required for the import of protein into the nucleus and also for RNA export. Involved in chromatin condensation and control of cell cycle.</text>
</comment>
<dbReference type="GO" id="GO:0005525">
    <property type="term" value="F:GTP binding"/>
    <property type="evidence" value="ECO:0007669"/>
    <property type="project" value="UniProtKB-KW"/>
</dbReference>
<evidence type="ECO:0000313" key="9">
    <source>
        <dbReference type="Ensembl" id="ENSCJAP00000081001.1"/>
    </source>
</evidence>
<dbReference type="PROSITE" id="PS51419">
    <property type="entry name" value="RAB"/>
    <property type="match status" value="1"/>
</dbReference>
<keyword evidence="7" id="KW-0539">Nucleus</keyword>
<keyword evidence="1 7" id="KW-0813">Transport</keyword>
<dbReference type="GO" id="GO:0005737">
    <property type="term" value="C:cytoplasm"/>
    <property type="evidence" value="ECO:0007669"/>
    <property type="project" value="TreeGrafter"/>
</dbReference>
<feature type="compositionally biased region" description="Polar residues" evidence="8">
    <location>
        <begin position="96"/>
        <end position="105"/>
    </location>
</feature>
<comment type="similarity">
    <text evidence="7">Belongs to the small GTPase superfamily. Ran family.</text>
</comment>
<protein>
    <recommendedName>
        <fullName evidence="5 7">GTP-binding nuclear protein Ran</fullName>
    </recommendedName>
</protein>
<dbReference type="AlphaFoldDB" id="A0A8I3WHB7"/>
<dbReference type="PROSITE" id="PS51418">
    <property type="entry name" value="RAN"/>
    <property type="match status" value="1"/>
</dbReference>
<evidence type="ECO:0000256" key="2">
    <source>
        <dbReference type="ARBA" id="ARBA00022741"/>
    </source>
</evidence>
<dbReference type="Pfam" id="PF00071">
    <property type="entry name" value="Ras"/>
    <property type="match status" value="1"/>
</dbReference>
<reference evidence="9 10" key="1">
    <citation type="submission" date="2009-03" db="EMBL/GenBank/DDBJ databases">
        <authorList>
            <person name="Warren W."/>
            <person name="Ye L."/>
            <person name="Minx P."/>
            <person name="Worley K."/>
            <person name="Gibbs R."/>
            <person name="Wilson R.K."/>
        </authorList>
    </citation>
    <scope>NUCLEOTIDE SEQUENCE [LARGE SCALE GENOMIC DNA]</scope>
</reference>
<sequence length="264" mass="28392">MTTVPRCCLAQGSLQPLLGPGKSPATAWPREVSSHCLAQGSLQLLLGPGKSPAAAWPREVSSRCLETNKNSCERIGVVPPPSFQPQSDGHGDASGRNATTPAQGEPQVQFQLLLVGDGGTGEMTFVKHHLSGEFGKKEVGSHLGCSGSSPRVPPNRGPVKFGVWDTAGQERFGGLRDGCYIHAQCAVVAFDATPRVTYKHVSTWHGDLVRVCEHNLIVLCGNKVDTKDRKVKAESNVFHQKRNLHTTTFLPKVTMVLKALPLTF</sequence>
<name>A0A8I3WHB7_CALJA</name>
<evidence type="ECO:0000256" key="1">
    <source>
        <dbReference type="ARBA" id="ARBA00022448"/>
    </source>
</evidence>
<dbReference type="SMART" id="SM00176">
    <property type="entry name" value="RAN"/>
    <property type="match status" value="1"/>
</dbReference>
<evidence type="ECO:0000256" key="8">
    <source>
        <dbReference type="SAM" id="MobiDB-lite"/>
    </source>
</evidence>
<comment type="subcellular location">
    <subcellularLocation>
        <location evidence="7">Nucleus</location>
    </subcellularLocation>
</comment>
<dbReference type="PRINTS" id="PR00627">
    <property type="entry name" value="GTPRANTC4"/>
</dbReference>